<dbReference type="Pfam" id="PF05199">
    <property type="entry name" value="GMC_oxred_C"/>
    <property type="match status" value="1"/>
</dbReference>
<dbReference type="SUPFAM" id="SSF51905">
    <property type="entry name" value="FAD/NAD(P)-binding domain"/>
    <property type="match status" value="1"/>
</dbReference>
<evidence type="ECO:0000313" key="9">
    <source>
        <dbReference type="Proteomes" id="UP001060336"/>
    </source>
</evidence>
<dbReference type="SUPFAM" id="SSF54373">
    <property type="entry name" value="FAD-linked reductases, C-terminal domain"/>
    <property type="match status" value="1"/>
</dbReference>
<dbReference type="Proteomes" id="UP001060336">
    <property type="component" value="Chromosome"/>
</dbReference>
<dbReference type="KEGG" id="naci:NUH88_07825"/>
<keyword evidence="4 5" id="KW-0274">FAD</keyword>
<feature type="binding site" evidence="5">
    <location>
        <position position="219"/>
    </location>
    <ligand>
        <name>FAD</name>
        <dbReference type="ChEBI" id="CHEBI:57692"/>
    </ligand>
</feature>
<keyword evidence="3" id="KW-0285">Flavoprotein</keyword>
<gene>
    <name evidence="8" type="ORF">NUH88_07825</name>
</gene>
<dbReference type="GO" id="GO:0016614">
    <property type="term" value="F:oxidoreductase activity, acting on CH-OH group of donors"/>
    <property type="evidence" value="ECO:0007669"/>
    <property type="project" value="InterPro"/>
</dbReference>
<evidence type="ECO:0000256" key="5">
    <source>
        <dbReference type="PIRSR" id="PIRSR000137-2"/>
    </source>
</evidence>
<name>A0A9J7AZB4_9PROT</name>
<evidence type="ECO:0000256" key="4">
    <source>
        <dbReference type="ARBA" id="ARBA00022827"/>
    </source>
</evidence>
<evidence type="ECO:0000256" key="3">
    <source>
        <dbReference type="ARBA" id="ARBA00022630"/>
    </source>
</evidence>
<evidence type="ECO:0000256" key="1">
    <source>
        <dbReference type="ARBA" id="ARBA00001974"/>
    </source>
</evidence>
<proteinExistence type="inferred from homology"/>
<evidence type="ECO:0000313" key="8">
    <source>
        <dbReference type="EMBL" id="UUX51596.1"/>
    </source>
</evidence>
<dbReference type="PIRSF" id="PIRSF000137">
    <property type="entry name" value="Alcohol_oxidase"/>
    <property type="match status" value="1"/>
</dbReference>
<accession>A0A9J7AZB4</accession>
<comment type="similarity">
    <text evidence="2">Belongs to the GMC oxidoreductase family.</text>
</comment>
<dbReference type="PANTHER" id="PTHR11552:SF147">
    <property type="entry name" value="CHOLINE DEHYDROGENASE, MITOCHONDRIAL"/>
    <property type="match status" value="1"/>
</dbReference>
<feature type="compositionally biased region" description="Polar residues" evidence="6">
    <location>
        <begin position="386"/>
        <end position="399"/>
    </location>
</feature>
<evidence type="ECO:0000256" key="6">
    <source>
        <dbReference type="SAM" id="MobiDB-lite"/>
    </source>
</evidence>
<dbReference type="InterPro" id="IPR007867">
    <property type="entry name" value="GMC_OxRtase_C"/>
</dbReference>
<organism evidence="8 9">
    <name type="scientific">Nisaea acidiphila</name>
    <dbReference type="NCBI Taxonomy" id="1862145"/>
    <lineage>
        <taxon>Bacteria</taxon>
        <taxon>Pseudomonadati</taxon>
        <taxon>Pseudomonadota</taxon>
        <taxon>Alphaproteobacteria</taxon>
        <taxon>Rhodospirillales</taxon>
        <taxon>Thalassobaculaceae</taxon>
        <taxon>Nisaea</taxon>
    </lineage>
</organism>
<dbReference type="Gene3D" id="3.50.50.60">
    <property type="entry name" value="FAD/NAD(P)-binding domain"/>
    <property type="match status" value="1"/>
</dbReference>
<evidence type="ECO:0000256" key="2">
    <source>
        <dbReference type="ARBA" id="ARBA00010790"/>
    </source>
</evidence>
<dbReference type="PANTHER" id="PTHR11552">
    <property type="entry name" value="GLUCOSE-METHANOL-CHOLINE GMC OXIDOREDUCTASE"/>
    <property type="match status" value="1"/>
</dbReference>
<protein>
    <submittedName>
        <fullName evidence="8">GMC family oxidoreductase N-terminal domain-containing protein</fullName>
    </submittedName>
</protein>
<reference evidence="8" key="1">
    <citation type="submission" date="2022-08" db="EMBL/GenBank/DDBJ databases">
        <title>Nisaea acidiphila sp. nov., isolated from a marine algal debris and emended description of the genus Nisaea Urios et al. 2008.</title>
        <authorList>
            <person name="Kwon K."/>
        </authorList>
    </citation>
    <scope>NUCLEOTIDE SEQUENCE</scope>
    <source>
        <strain evidence="8">MEBiC11861</strain>
    </source>
</reference>
<evidence type="ECO:0000259" key="7">
    <source>
        <dbReference type="PROSITE" id="PS00624"/>
    </source>
</evidence>
<sequence length="532" mass="57757">METLETDYVVVGAGSAGCVVASRLSETGARVLLLEAGPPDRHPLIHIPAGVKSLLYNASVNWNYASEPEDGTAGRAIHWPRGRVLGGSHSINGMLYVRGNPADYDGWAQLGCRGWSFDEILPLFRRSERYEKGEDEIRGRGGPMPVEDYRTILPLTHAFVQAAEEAGFAFNPDYNGSGQEGVAYSQMTRRGRWRASTARTFLAEARKRRNLRVETDALVQKLSFEGRRCTGLVFRRHGQEVAVKAAREVVLSGGAVNSPQLLQLSGIGPARHLASLGLPMVHDLPGVGANLSDHYVTRITHRVRDAISMNQLSRGWRVLREIGRFALFGNGALTFGVTSAMVFCRSREGLESPDLQLLFTPASYDPDKPLALERAPGMATVICPTRPSSRGTVMATSPDPSAPPRIKPNYLSDRDDLRVMLAGMAHVRRIFAAPSLARHSAAELWPGADAADEEALTQFARERGTTLYHPVGTCKMGIDSMAVVDPELRVRGVEGLRVADASVMPFLTTGNTNAPTIMIAEKAAELIRAAAG</sequence>
<dbReference type="GO" id="GO:0050660">
    <property type="term" value="F:flavin adenine dinucleotide binding"/>
    <property type="evidence" value="ECO:0007669"/>
    <property type="project" value="InterPro"/>
</dbReference>
<dbReference type="RefSeq" id="WP_257771188.1">
    <property type="nucleotide sequence ID" value="NZ_CP102480.1"/>
</dbReference>
<dbReference type="EMBL" id="CP102480">
    <property type="protein sequence ID" value="UUX51596.1"/>
    <property type="molecule type" value="Genomic_DNA"/>
</dbReference>
<dbReference type="InterPro" id="IPR036188">
    <property type="entry name" value="FAD/NAD-bd_sf"/>
</dbReference>
<keyword evidence="9" id="KW-1185">Reference proteome</keyword>
<comment type="cofactor">
    <cofactor evidence="1 5">
        <name>FAD</name>
        <dbReference type="ChEBI" id="CHEBI:57692"/>
    </cofactor>
</comment>
<dbReference type="InterPro" id="IPR012132">
    <property type="entry name" value="GMC_OxRdtase"/>
</dbReference>
<feature type="binding site" evidence="5">
    <location>
        <position position="84"/>
    </location>
    <ligand>
        <name>FAD</name>
        <dbReference type="ChEBI" id="CHEBI:57692"/>
    </ligand>
</feature>
<dbReference type="Pfam" id="PF00732">
    <property type="entry name" value="GMC_oxred_N"/>
    <property type="match status" value="1"/>
</dbReference>
<dbReference type="Gene3D" id="3.30.560.10">
    <property type="entry name" value="Glucose Oxidase, domain 3"/>
    <property type="match status" value="1"/>
</dbReference>
<dbReference type="PROSITE" id="PS00624">
    <property type="entry name" value="GMC_OXRED_2"/>
    <property type="match status" value="1"/>
</dbReference>
<dbReference type="InterPro" id="IPR000172">
    <property type="entry name" value="GMC_OxRdtase_N"/>
</dbReference>
<feature type="region of interest" description="Disordered" evidence="6">
    <location>
        <begin position="386"/>
        <end position="405"/>
    </location>
</feature>
<feature type="domain" description="Glucose-methanol-choline oxidoreductase N-terminal" evidence="7">
    <location>
        <begin position="254"/>
        <end position="268"/>
    </location>
</feature>
<dbReference type="AlphaFoldDB" id="A0A9J7AZB4"/>